<evidence type="ECO:0000256" key="8">
    <source>
        <dbReference type="PROSITE-ProRule" id="PRU00236"/>
    </source>
</evidence>
<comment type="cofactor">
    <cofactor evidence="1">
        <name>Zn(2+)</name>
        <dbReference type="ChEBI" id="CHEBI:29105"/>
    </cofactor>
</comment>
<feature type="domain" description="Deacetylase sirtuin-type" evidence="10">
    <location>
        <begin position="19"/>
        <end position="311"/>
    </location>
</feature>
<keyword evidence="12" id="KW-1185">Reference proteome</keyword>
<evidence type="ECO:0000313" key="12">
    <source>
        <dbReference type="Proteomes" id="UP000324748"/>
    </source>
</evidence>
<evidence type="ECO:0000256" key="5">
    <source>
        <dbReference type="ARBA" id="ARBA00022723"/>
    </source>
</evidence>
<dbReference type="InterPro" id="IPR026590">
    <property type="entry name" value="Ssirtuin_cat_dom"/>
</dbReference>
<evidence type="ECO:0000256" key="7">
    <source>
        <dbReference type="ARBA" id="ARBA00023027"/>
    </source>
</evidence>
<dbReference type="InterPro" id="IPR003000">
    <property type="entry name" value="Sirtuin"/>
</dbReference>
<dbReference type="Proteomes" id="UP000324748">
    <property type="component" value="Unassembled WGS sequence"/>
</dbReference>
<feature type="compositionally biased region" description="Basic and acidic residues" evidence="9">
    <location>
        <begin position="345"/>
        <end position="370"/>
    </location>
</feature>
<dbReference type="InterPro" id="IPR050134">
    <property type="entry name" value="NAD-dep_sirtuin_deacylases"/>
</dbReference>
<dbReference type="PROSITE" id="PS50305">
    <property type="entry name" value="SIRTUIN"/>
    <property type="match status" value="1"/>
</dbReference>
<dbReference type="InterPro" id="IPR029035">
    <property type="entry name" value="DHS-like_NAD/FAD-binding_dom"/>
</dbReference>
<dbReference type="GO" id="GO:0046872">
    <property type="term" value="F:metal ion binding"/>
    <property type="evidence" value="ECO:0007669"/>
    <property type="project" value="UniProtKB-KW"/>
</dbReference>
<comment type="subcellular location">
    <subcellularLocation>
        <location evidence="2">Mitochondrion</location>
    </subcellularLocation>
</comment>
<comment type="caution">
    <text evidence="11">The sequence shown here is derived from an EMBL/GenBank/DDBJ whole genome shotgun (WGS) entry which is preliminary data.</text>
</comment>
<evidence type="ECO:0000256" key="3">
    <source>
        <dbReference type="ARBA" id="ARBA00006924"/>
    </source>
</evidence>
<keyword evidence="7" id="KW-0520">NAD</keyword>
<organism evidence="11 12">
    <name type="scientific">Puccinia graminis f. sp. tritici</name>
    <dbReference type="NCBI Taxonomy" id="56615"/>
    <lineage>
        <taxon>Eukaryota</taxon>
        <taxon>Fungi</taxon>
        <taxon>Dikarya</taxon>
        <taxon>Basidiomycota</taxon>
        <taxon>Pucciniomycotina</taxon>
        <taxon>Pucciniomycetes</taxon>
        <taxon>Pucciniales</taxon>
        <taxon>Pucciniaceae</taxon>
        <taxon>Puccinia</taxon>
    </lineage>
</organism>
<feature type="binding site" evidence="8">
    <location>
        <position position="160"/>
    </location>
    <ligand>
        <name>Zn(2+)</name>
        <dbReference type="ChEBI" id="CHEBI:29105"/>
    </ligand>
</feature>
<feature type="active site" description="Proton acceptor" evidence="8">
    <location>
        <position position="149"/>
    </location>
</feature>
<feature type="compositionally biased region" description="Polar residues" evidence="9">
    <location>
        <begin position="404"/>
        <end position="417"/>
    </location>
</feature>
<dbReference type="CDD" id="cd01408">
    <property type="entry name" value="SIRT1"/>
    <property type="match status" value="1"/>
</dbReference>
<reference evidence="11 12" key="1">
    <citation type="submission" date="2019-05" db="EMBL/GenBank/DDBJ databases">
        <title>Emergence of the Ug99 lineage of the wheat stem rust pathogen through somatic hybridization.</title>
        <authorList>
            <person name="Li F."/>
            <person name="Upadhyaya N.M."/>
            <person name="Sperschneider J."/>
            <person name="Matny O."/>
            <person name="Nguyen-Phuc H."/>
            <person name="Mago R."/>
            <person name="Raley C."/>
            <person name="Miller M.E."/>
            <person name="Silverstein K.A.T."/>
            <person name="Henningsen E."/>
            <person name="Hirsch C.D."/>
            <person name="Visser B."/>
            <person name="Pretorius Z.A."/>
            <person name="Steffenson B.J."/>
            <person name="Schwessinger B."/>
            <person name="Dodds P.N."/>
            <person name="Figueroa M."/>
        </authorList>
    </citation>
    <scope>NUCLEOTIDE SEQUENCE [LARGE SCALE GENOMIC DNA]</scope>
    <source>
        <strain evidence="11">21-0</strain>
    </source>
</reference>
<evidence type="ECO:0000259" key="10">
    <source>
        <dbReference type="PROSITE" id="PS50305"/>
    </source>
</evidence>
<dbReference type="EMBL" id="VSWC01000029">
    <property type="protein sequence ID" value="KAA1107068.1"/>
    <property type="molecule type" value="Genomic_DNA"/>
</dbReference>
<name>A0A5B0Q1S3_PUCGR</name>
<dbReference type="Gene3D" id="3.30.1600.10">
    <property type="entry name" value="SIR2/SIRT2 'Small Domain"/>
    <property type="match status" value="1"/>
</dbReference>
<sequence length="440" mass="48820">MRFKRQDSKIRRRVFDGLDGRRLANLDDVATLIKSGRVENIIIMAGAGISTSAGIPDFRSPETGIYANLEKYNLPYPEAIFDIDYFKKNPAPFYTLAKELNPKNYRPTKTHQFFKLLETKNKLKKCFTQNIDTLERLAGLSDHLIVEAHGSFATNRCIECRAEMSDDRFMHQLDQISSPDPLVVKCPEKRCLGKPTALVKPDIVFFGEQLPKKFFGSLPDFQEADLLIVLGTSLQVQPFASLISTVPINCPRLLINLEKVGDIGHRGGGADQGGFDFEGIQRGGKEFIRDVLVLGTTDDGVEELCDLLGWTDQLLDLYDPSRKIQTHGKSLSSTSQEDEPEIEADGGKDQMEGKVLDPEDIKGQAHRDTRSPVLDATSSSSSQANPTSPERRGSQKLPAKLPTQVDTAQPQANPQENQKSEDHVDQLAATVTHLSLSENL</sequence>
<dbReference type="AlphaFoldDB" id="A0A5B0Q1S3"/>
<evidence type="ECO:0000256" key="6">
    <source>
        <dbReference type="ARBA" id="ARBA00022833"/>
    </source>
</evidence>
<comment type="similarity">
    <text evidence="3">Belongs to the sirtuin family. Class I subfamily.</text>
</comment>
<dbReference type="GO" id="GO:0017136">
    <property type="term" value="F:histone deacetylase activity, NAD-dependent"/>
    <property type="evidence" value="ECO:0007669"/>
    <property type="project" value="TreeGrafter"/>
</dbReference>
<dbReference type="Pfam" id="PF02146">
    <property type="entry name" value="SIR2"/>
    <property type="match status" value="1"/>
</dbReference>
<dbReference type="OrthoDB" id="420264at2759"/>
<feature type="binding site" evidence="8">
    <location>
        <position position="157"/>
    </location>
    <ligand>
        <name>Zn(2+)</name>
        <dbReference type="ChEBI" id="CHEBI:29105"/>
    </ligand>
</feature>
<feature type="region of interest" description="Disordered" evidence="9">
    <location>
        <begin position="325"/>
        <end position="440"/>
    </location>
</feature>
<protein>
    <submittedName>
        <fullName evidence="11">Sir2 histone deacetylase Hst2</fullName>
    </submittedName>
</protein>
<evidence type="ECO:0000256" key="4">
    <source>
        <dbReference type="ARBA" id="ARBA00022679"/>
    </source>
</evidence>
<dbReference type="InterPro" id="IPR026591">
    <property type="entry name" value="Sirtuin_cat_small_dom_sf"/>
</dbReference>
<accession>A0A5B0Q1S3</accession>
<feature type="binding site" evidence="8">
    <location>
        <position position="191"/>
    </location>
    <ligand>
        <name>Zn(2+)</name>
        <dbReference type="ChEBI" id="CHEBI:29105"/>
    </ligand>
</feature>
<dbReference type="Gene3D" id="3.40.50.1220">
    <property type="entry name" value="TPP-binding domain"/>
    <property type="match status" value="1"/>
</dbReference>
<dbReference type="PANTHER" id="PTHR11085">
    <property type="entry name" value="NAD-DEPENDENT PROTEIN DEACYLASE SIRTUIN-5, MITOCHONDRIAL-RELATED"/>
    <property type="match status" value="1"/>
</dbReference>
<evidence type="ECO:0000256" key="9">
    <source>
        <dbReference type="SAM" id="MobiDB-lite"/>
    </source>
</evidence>
<dbReference type="GO" id="GO:0005739">
    <property type="term" value="C:mitochondrion"/>
    <property type="evidence" value="ECO:0007669"/>
    <property type="project" value="UniProtKB-SubCell"/>
</dbReference>
<dbReference type="GO" id="GO:0005634">
    <property type="term" value="C:nucleus"/>
    <property type="evidence" value="ECO:0007669"/>
    <property type="project" value="TreeGrafter"/>
</dbReference>
<dbReference type="SUPFAM" id="SSF52467">
    <property type="entry name" value="DHS-like NAD/FAD-binding domain"/>
    <property type="match status" value="1"/>
</dbReference>
<dbReference type="GO" id="GO:0070403">
    <property type="term" value="F:NAD+ binding"/>
    <property type="evidence" value="ECO:0007669"/>
    <property type="project" value="InterPro"/>
</dbReference>
<evidence type="ECO:0000256" key="1">
    <source>
        <dbReference type="ARBA" id="ARBA00001947"/>
    </source>
</evidence>
<keyword evidence="4" id="KW-0808">Transferase</keyword>
<keyword evidence="5 8" id="KW-0479">Metal-binding</keyword>
<gene>
    <name evidence="11" type="primary">HST2_1</name>
    <name evidence="11" type="ORF">PGT21_001171</name>
</gene>
<proteinExistence type="inferred from homology"/>
<evidence type="ECO:0000256" key="2">
    <source>
        <dbReference type="ARBA" id="ARBA00004173"/>
    </source>
</evidence>
<dbReference type="PANTHER" id="PTHR11085:SF6">
    <property type="entry name" value="NAD-DEPENDENT PROTEIN DEACETYLASE SIRTUIN-2"/>
    <property type="match status" value="1"/>
</dbReference>
<keyword evidence="6 8" id="KW-0862">Zinc</keyword>
<evidence type="ECO:0000313" key="11">
    <source>
        <dbReference type="EMBL" id="KAA1107068.1"/>
    </source>
</evidence>
<feature type="binding site" evidence="8">
    <location>
        <position position="186"/>
    </location>
    <ligand>
        <name>Zn(2+)</name>
        <dbReference type="ChEBI" id="CHEBI:29105"/>
    </ligand>
</feature>